<name>A0A2P8FG93_9RHOB</name>
<protein>
    <recommendedName>
        <fullName evidence="1">Parvulin-like PPIase</fullName>
    </recommendedName>
    <alternativeName>
        <fullName evidence="3">Peptidyl-prolyl cis-trans isomerase plp</fullName>
    </alternativeName>
    <alternativeName>
        <fullName evidence="4">Rotamase plp</fullName>
    </alternativeName>
</protein>
<feature type="signal peptide" evidence="6">
    <location>
        <begin position="1"/>
        <end position="24"/>
    </location>
</feature>
<dbReference type="Gene3D" id="3.10.50.40">
    <property type="match status" value="1"/>
</dbReference>
<dbReference type="EMBL" id="PYGJ01000003">
    <property type="protein sequence ID" value="PSL20745.1"/>
    <property type="molecule type" value="Genomic_DNA"/>
</dbReference>
<dbReference type="GO" id="GO:0003755">
    <property type="term" value="F:peptidyl-prolyl cis-trans isomerase activity"/>
    <property type="evidence" value="ECO:0007669"/>
    <property type="project" value="UniProtKB-KW"/>
</dbReference>
<dbReference type="Gene3D" id="1.10.4030.10">
    <property type="entry name" value="Porin chaperone SurA, peptide-binding domain"/>
    <property type="match status" value="1"/>
</dbReference>
<reference evidence="8 9" key="1">
    <citation type="submission" date="2018-03" db="EMBL/GenBank/DDBJ databases">
        <title>Genomic Encyclopedia of Archaeal and Bacterial Type Strains, Phase II (KMG-II): from individual species to whole genera.</title>
        <authorList>
            <person name="Goeker M."/>
        </authorList>
    </citation>
    <scope>NUCLEOTIDE SEQUENCE [LARGE SCALE GENOMIC DNA]</scope>
    <source>
        <strain evidence="8 9">DSM 100673</strain>
    </source>
</reference>
<dbReference type="PANTHER" id="PTHR47637">
    <property type="entry name" value="CHAPERONE SURA"/>
    <property type="match status" value="1"/>
</dbReference>
<accession>A0A2P8FG93</accession>
<dbReference type="PANTHER" id="PTHR47637:SF1">
    <property type="entry name" value="CHAPERONE SURA"/>
    <property type="match status" value="1"/>
</dbReference>
<dbReference type="Proteomes" id="UP000240418">
    <property type="component" value="Unassembled WGS sequence"/>
</dbReference>
<evidence type="ECO:0000313" key="8">
    <source>
        <dbReference type="EMBL" id="PSL20745.1"/>
    </source>
</evidence>
<proteinExistence type="predicted"/>
<dbReference type="OrthoDB" id="9791746at2"/>
<dbReference type="InterPro" id="IPR050280">
    <property type="entry name" value="OMP_Chaperone_SurA"/>
</dbReference>
<dbReference type="SUPFAM" id="SSF54534">
    <property type="entry name" value="FKBP-like"/>
    <property type="match status" value="1"/>
</dbReference>
<keyword evidence="9" id="KW-1185">Reference proteome</keyword>
<dbReference type="AlphaFoldDB" id="A0A2P8FG93"/>
<evidence type="ECO:0000256" key="5">
    <source>
        <dbReference type="PROSITE-ProRule" id="PRU00278"/>
    </source>
</evidence>
<dbReference type="InterPro" id="IPR027304">
    <property type="entry name" value="Trigger_fact/SurA_dom_sf"/>
</dbReference>
<keyword evidence="5" id="KW-0413">Isomerase</keyword>
<evidence type="ECO:0000256" key="1">
    <source>
        <dbReference type="ARBA" id="ARBA00018370"/>
    </source>
</evidence>
<evidence type="ECO:0000259" key="7">
    <source>
        <dbReference type="PROSITE" id="PS50198"/>
    </source>
</evidence>
<keyword evidence="2 6" id="KW-0732">Signal</keyword>
<evidence type="ECO:0000256" key="2">
    <source>
        <dbReference type="ARBA" id="ARBA00022729"/>
    </source>
</evidence>
<feature type="domain" description="PpiC" evidence="7">
    <location>
        <begin position="168"/>
        <end position="264"/>
    </location>
</feature>
<evidence type="ECO:0000256" key="4">
    <source>
        <dbReference type="ARBA" id="ARBA00031484"/>
    </source>
</evidence>
<evidence type="ECO:0000256" key="6">
    <source>
        <dbReference type="SAM" id="SignalP"/>
    </source>
</evidence>
<organism evidence="8 9">
    <name type="scientific">Shimia abyssi</name>
    <dbReference type="NCBI Taxonomy" id="1662395"/>
    <lineage>
        <taxon>Bacteria</taxon>
        <taxon>Pseudomonadati</taxon>
        <taxon>Pseudomonadota</taxon>
        <taxon>Alphaproteobacteria</taxon>
        <taxon>Rhodobacterales</taxon>
        <taxon>Roseobacteraceae</taxon>
    </lineage>
</organism>
<gene>
    <name evidence="8" type="ORF">CLV88_103395</name>
</gene>
<dbReference type="InterPro" id="IPR000297">
    <property type="entry name" value="PPIase_PpiC"/>
</dbReference>
<dbReference type="SUPFAM" id="SSF109998">
    <property type="entry name" value="Triger factor/SurA peptide-binding domain-like"/>
    <property type="match status" value="1"/>
</dbReference>
<comment type="caution">
    <text evidence="8">The sequence shown here is derived from an EMBL/GenBank/DDBJ whole genome shotgun (WGS) entry which is preliminary data.</text>
</comment>
<keyword evidence="5" id="KW-0697">Rotamase</keyword>
<evidence type="ECO:0000313" key="9">
    <source>
        <dbReference type="Proteomes" id="UP000240418"/>
    </source>
</evidence>
<dbReference type="PROSITE" id="PS50198">
    <property type="entry name" value="PPIC_PPIASE_2"/>
    <property type="match status" value="1"/>
</dbReference>
<feature type="chain" id="PRO_5015135965" description="Parvulin-like PPIase" evidence="6">
    <location>
        <begin position="25"/>
        <end position="410"/>
    </location>
</feature>
<evidence type="ECO:0000256" key="3">
    <source>
        <dbReference type="ARBA" id="ARBA00030642"/>
    </source>
</evidence>
<dbReference type="Pfam" id="PF00639">
    <property type="entry name" value="Rotamase"/>
    <property type="match status" value="1"/>
</dbReference>
<dbReference type="InterPro" id="IPR046357">
    <property type="entry name" value="PPIase_dom_sf"/>
</dbReference>
<sequence length="410" mass="44725">MTLRANIRRLFAGLLAASLTPLAAAPIAAQSAYSPAITINDRVITYYEIEQRALLMAVLNRPGDPRKLARQDLIEDRLKLEAAEIAGIQPSEDGVQAGIAELASRANLEADDFLKALAAEGVDPQTMYDFTYAGIAWRGVVQTRFGPRVQITEEEIDRAIASNTGAGGIRVLLSEIVIPATPQTREQVTQLALQLADIRSFADFEAAARTYSASATKEQGGKIEWMSITNLPPQLRPILSALGPGEVTDPVQLPNAVALFQMRGVEETSRTTPRYSAIDYALFYLPGGRSADTLKDARKIRDAVDRCDDLYGFSQDRPLGTVVREALPPADIPRDIALELARLDDNEISMNLTSPNGELLMMVMLCGRTAELGEELSREDVASALRAQRLDSFADSYLAQLRADAHIVEK</sequence>